<gene>
    <name evidence="3" type="primary">LOC102204101</name>
</gene>
<dbReference type="SUPFAM" id="SSF50494">
    <property type="entry name" value="Trypsin-like serine proteases"/>
    <property type="match status" value="1"/>
</dbReference>
<reference evidence="3" key="1">
    <citation type="submission" date="2025-08" db="UniProtKB">
        <authorList>
            <consortium name="RefSeq"/>
        </authorList>
    </citation>
    <scope>IDENTIFICATION</scope>
</reference>
<dbReference type="Pfam" id="PF00089">
    <property type="entry name" value="Trypsin"/>
    <property type="match status" value="1"/>
</dbReference>
<dbReference type="Gene3D" id="2.40.10.10">
    <property type="entry name" value="Trypsin-like serine proteases"/>
    <property type="match status" value="1"/>
</dbReference>
<evidence type="ECO:0000313" key="3">
    <source>
        <dbReference type="RefSeq" id="XP_005755470.1"/>
    </source>
</evidence>
<keyword evidence="2" id="KW-1185">Reference proteome</keyword>
<dbReference type="GeneID" id="102204101"/>
<dbReference type="InterPro" id="IPR009003">
    <property type="entry name" value="Peptidase_S1_PA"/>
</dbReference>
<sequence length="147" mass="15806">MLLEIPPQPGRITVALPNCANPPKIGHVVQVAGLGGYMVNATGHTLDDEPPDLLCGNMHVVKCPPPKKISCYSNKIKLPYSNRLCVQEPNIDTREGDSGGGVIYNNMIYGVISSGQDRACTGPAVTVNVCSYMTWINQEINPRSNGK</sequence>
<dbReference type="AlphaFoldDB" id="A0A9Y3VZ94"/>
<protein>
    <submittedName>
        <fullName evidence="3">Granzyme F-like</fullName>
    </submittedName>
</protein>
<evidence type="ECO:0000259" key="1">
    <source>
        <dbReference type="Pfam" id="PF00089"/>
    </source>
</evidence>
<proteinExistence type="predicted"/>
<organism evidence="2 3">
    <name type="scientific">Pundamilia nyererei</name>
    <dbReference type="NCBI Taxonomy" id="303518"/>
    <lineage>
        <taxon>Eukaryota</taxon>
        <taxon>Metazoa</taxon>
        <taxon>Chordata</taxon>
        <taxon>Craniata</taxon>
        <taxon>Vertebrata</taxon>
        <taxon>Euteleostomi</taxon>
        <taxon>Actinopterygii</taxon>
        <taxon>Neopterygii</taxon>
        <taxon>Teleostei</taxon>
        <taxon>Neoteleostei</taxon>
        <taxon>Acanthomorphata</taxon>
        <taxon>Ovalentaria</taxon>
        <taxon>Cichlomorphae</taxon>
        <taxon>Cichliformes</taxon>
        <taxon>Cichlidae</taxon>
        <taxon>African cichlids</taxon>
        <taxon>Pseudocrenilabrinae</taxon>
        <taxon>Haplochromini</taxon>
        <taxon>Pundamilia</taxon>
    </lineage>
</organism>
<dbReference type="GO" id="GO:0006508">
    <property type="term" value="P:proteolysis"/>
    <property type="evidence" value="ECO:0007669"/>
    <property type="project" value="InterPro"/>
</dbReference>
<dbReference type="GO" id="GO:0004252">
    <property type="term" value="F:serine-type endopeptidase activity"/>
    <property type="evidence" value="ECO:0007669"/>
    <property type="project" value="InterPro"/>
</dbReference>
<feature type="domain" description="Peptidase S1" evidence="1">
    <location>
        <begin position="13"/>
        <end position="136"/>
    </location>
</feature>
<dbReference type="Proteomes" id="UP000695023">
    <property type="component" value="Unplaced"/>
</dbReference>
<evidence type="ECO:0000313" key="2">
    <source>
        <dbReference type="Proteomes" id="UP000695023"/>
    </source>
</evidence>
<name>A0A9Y3VZ94_9CICH</name>
<dbReference type="InterPro" id="IPR043504">
    <property type="entry name" value="Peptidase_S1_PA_chymotrypsin"/>
</dbReference>
<dbReference type="RefSeq" id="XP_005755470.1">
    <property type="nucleotide sequence ID" value="XM_005755413.1"/>
</dbReference>
<dbReference type="InterPro" id="IPR001254">
    <property type="entry name" value="Trypsin_dom"/>
</dbReference>
<accession>A0A9Y3VZ94</accession>